<dbReference type="AlphaFoldDB" id="A0A2I0VAN4"/>
<reference evidence="2 3" key="2">
    <citation type="journal article" date="2017" name="Nature">
        <title>The Apostasia genome and the evolution of orchids.</title>
        <authorList>
            <person name="Zhang G.Q."/>
            <person name="Liu K.W."/>
            <person name="Li Z."/>
            <person name="Lohaus R."/>
            <person name="Hsiao Y.Y."/>
            <person name="Niu S.C."/>
            <person name="Wang J.Y."/>
            <person name="Lin Y.C."/>
            <person name="Xu Q."/>
            <person name="Chen L.J."/>
            <person name="Yoshida K."/>
            <person name="Fujiwara S."/>
            <person name="Wang Z.W."/>
            <person name="Zhang Y.Q."/>
            <person name="Mitsuda N."/>
            <person name="Wang M."/>
            <person name="Liu G.H."/>
            <person name="Pecoraro L."/>
            <person name="Huang H.X."/>
            <person name="Xiao X.J."/>
            <person name="Lin M."/>
            <person name="Wu X.Y."/>
            <person name="Wu W.L."/>
            <person name="Chen Y.Y."/>
            <person name="Chang S.B."/>
            <person name="Sakamoto S."/>
            <person name="Ohme-Takagi M."/>
            <person name="Yagi M."/>
            <person name="Zeng S.J."/>
            <person name="Shen C.Y."/>
            <person name="Yeh C.M."/>
            <person name="Luo Y.B."/>
            <person name="Tsai W.C."/>
            <person name="Van de Peer Y."/>
            <person name="Liu Z.J."/>
        </authorList>
    </citation>
    <scope>NUCLEOTIDE SEQUENCE [LARGE SCALE GENOMIC DNA]</scope>
    <source>
        <tissue evidence="2">The whole plant</tissue>
    </source>
</reference>
<feature type="region of interest" description="Disordered" evidence="1">
    <location>
        <begin position="32"/>
        <end position="51"/>
    </location>
</feature>
<dbReference type="EMBL" id="KZ505107">
    <property type="protein sequence ID" value="PKU60468.1"/>
    <property type="molecule type" value="Genomic_DNA"/>
</dbReference>
<protein>
    <submittedName>
        <fullName evidence="2">Uncharacterized protein</fullName>
    </submittedName>
</protein>
<organism evidence="2 3">
    <name type="scientific">Dendrobium catenatum</name>
    <dbReference type="NCBI Taxonomy" id="906689"/>
    <lineage>
        <taxon>Eukaryota</taxon>
        <taxon>Viridiplantae</taxon>
        <taxon>Streptophyta</taxon>
        <taxon>Embryophyta</taxon>
        <taxon>Tracheophyta</taxon>
        <taxon>Spermatophyta</taxon>
        <taxon>Magnoliopsida</taxon>
        <taxon>Liliopsida</taxon>
        <taxon>Asparagales</taxon>
        <taxon>Orchidaceae</taxon>
        <taxon>Epidendroideae</taxon>
        <taxon>Malaxideae</taxon>
        <taxon>Dendrobiinae</taxon>
        <taxon>Dendrobium</taxon>
    </lineage>
</organism>
<dbReference type="Proteomes" id="UP000233837">
    <property type="component" value="Unassembled WGS sequence"/>
</dbReference>
<sequence length="51" mass="5262">MCGVESTSSGMIEHKIKLNLAVLASPQLRLSTAIGTDGGDDPSRIKTPPPA</sequence>
<gene>
    <name evidence="2" type="ORF">MA16_Dca028793</name>
</gene>
<name>A0A2I0VAN4_9ASPA</name>
<evidence type="ECO:0000256" key="1">
    <source>
        <dbReference type="SAM" id="MobiDB-lite"/>
    </source>
</evidence>
<proteinExistence type="predicted"/>
<accession>A0A2I0VAN4</accession>
<keyword evidence="3" id="KW-1185">Reference proteome</keyword>
<evidence type="ECO:0000313" key="3">
    <source>
        <dbReference type="Proteomes" id="UP000233837"/>
    </source>
</evidence>
<reference evidence="2 3" key="1">
    <citation type="journal article" date="2016" name="Sci. Rep.">
        <title>The Dendrobium catenatum Lindl. genome sequence provides insights into polysaccharide synthase, floral development and adaptive evolution.</title>
        <authorList>
            <person name="Zhang G.Q."/>
            <person name="Xu Q."/>
            <person name="Bian C."/>
            <person name="Tsai W.C."/>
            <person name="Yeh C.M."/>
            <person name="Liu K.W."/>
            <person name="Yoshida K."/>
            <person name="Zhang L.S."/>
            <person name="Chang S.B."/>
            <person name="Chen F."/>
            <person name="Shi Y."/>
            <person name="Su Y.Y."/>
            <person name="Zhang Y.Q."/>
            <person name="Chen L.J."/>
            <person name="Yin Y."/>
            <person name="Lin M."/>
            <person name="Huang H."/>
            <person name="Deng H."/>
            <person name="Wang Z.W."/>
            <person name="Zhu S.L."/>
            <person name="Zhao X."/>
            <person name="Deng C."/>
            <person name="Niu S.C."/>
            <person name="Huang J."/>
            <person name="Wang M."/>
            <person name="Liu G.H."/>
            <person name="Yang H.J."/>
            <person name="Xiao X.J."/>
            <person name="Hsiao Y.Y."/>
            <person name="Wu W.L."/>
            <person name="Chen Y.Y."/>
            <person name="Mitsuda N."/>
            <person name="Ohme-Takagi M."/>
            <person name="Luo Y.B."/>
            <person name="Van de Peer Y."/>
            <person name="Liu Z.J."/>
        </authorList>
    </citation>
    <scope>NUCLEOTIDE SEQUENCE [LARGE SCALE GENOMIC DNA]</scope>
    <source>
        <tissue evidence="2">The whole plant</tissue>
    </source>
</reference>
<evidence type="ECO:0000313" key="2">
    <source>
        <dbReference type="EMBL" id="PKU60468.1"/>
    </source>
</evidence>